<reference evidence="2 3" key="1">
    <citation type="submission" date="2018-05" db="EMBL/GenBank/DDBJ databases">
        <title>Complete Genome Sequences of Extremely Thermoacidophilic, Metal-Mobilizing Type-Strain Members of the Archaeal Family Sulfolobaceae: Acidianus brierleyi DSM-1651T, Acidianus sulfidivorans DSM-18786T, Metallosphaera hakonensis DSM-7519T, and Metallosphaera prunae DSM-10039T.</title>
        <authorList>
            <person name="Counts J.A."/>
            <person name="Kelly R.M."/>
        </authorList>
    </citation>
    <scope>NUCLEOTIDE SEQUENCE [LARGE SCALE GENOMIC DNA]</scope>
    <source>
        <strain evidence="2 3">DSM 1651</strain>
    </source>
</reference>
<dbReference type="SUPFAM" id="SSF56300">
    <property type="entry name" value="Metallo-dependent phosphatases"/>
    <property type="match status" value="1"/>
</dbReference>
<dbReference type="InterPro" id="IPR029052">
    <property type="entry name" value="Metallo-depent_PP-like"/>
</dbReference>
<gene>
    <name evidence="2" type="ORF">DFR85_13630</name>
</gene>
<accession>A0A2U9IHI7</accession>
<dbReference type="RefSeq" id="WP_110271358.1">
    <property type="nucleotide sequence ID" value="NZ_CP029289.2"/>
</dbReference>
<organism evidence="2 3">
    <name type="scientific">Acidianus brierleyi</name>
    <dbReference type="NCBI Taxonomy" id="41673"/>
    <lineage>
        <taxon>Archaea</taxon>
        <taxon>Thermoproteota</taxon>
        <taxon>Thermoprotei</taxon>
        <taxon>Sulfolobales</taxon>
        <taxon>Sulfolobaceae</taxon>
        <taxon>Acidianus</taxon>
    </lineage>
</organism>
<dbReference type="Pfam" id="PF00149">
    <property type="entry name" value="Metallophos"/>
    <property type="match status" value="1"/>
</dbReference>
<dbReference type="Proteomes" id="UP000248044">
    <property type="component" value="Chromosome"/>
</dbReference>
<evidence type="ECO:0000313" key="2">
    <source>
        <dbReference type="EMBL" id="AWR95480.1"/>
    </source>
</evidence>
<dbReference type="OrthoDB" id="50367at2157"/>
<dbReference type="CDD" id="cd00838">
    <property type="entry name" value="MPP_superfamily"/>
    <property type="match status" value="1"/>
</dbReference>
<dbReference type="InterPro" id="IPR004843">
    <property type="entry name" value="Calcineurin-like_PHP"/>
</dbReference>
<keyword evidence="3" id="KW-1185">Reference proteome</keyword>
<sequence length="228" mass="26234">MRFLLVSDVHKSFNFYKGYDESVAVEWLLEIIDKTEPEVLISAGDWDEGMTPEDFRKINSKVKLFTIYGNHENFPVIETYAMPNGKVFEVGGLKIAGINGLIGENSIKGIPLTTPTQFMNAIYRIKNSVPKLDVLITHQPPYIPDIYPKMRADDYNELVFEAVEDLKPRLFFNGHMTAGCYSYYQFPSGTKYLRVDSSQIYRCYGILESEENKVTVYKDNKEIFSLNF</sequence>
<dbReference type="KEGG" id="abri:DFR85_13630"/>
<protein>
    <submittedName>
        <fullName evidence="2">Metallophosphoesterase</fullName>
    </submittedName>
</protein>
<dbReference type="EMBL" id="CP029289">
    <property type="protein sequence ID" value="AWR95480.1"/>
    <property type="molecule type" value="Genomic_DNA"/>
</dbReference>
<dbReference type="AlphaFoldDB" id="A0A2U9IHI7"/>
<dbReference type="GO" id="GO:0016787">
    <property type="term" value="F:hydrolase activity"/>
    <property type="evidence" value="ECO:0007669"/>
    <property type="project" value="InterPro"/>
</dbReference>
<feature type="domain" description="Calcineurin-like phosphoesterase" evidence="1">
    <location>
        <begin position="1"/>
        <end position="175"/>
    </location>
</feature>
<proteinExistence type="predicted"/>
<name>A0A2U9IHI7_9CREN</name>
<evidence type="ECO:0000259" key="1">
    <source>
        <dbReference type="Pfam" id="PF00149"/>
    </source>
</evidence>
<evidence type="ECO:0000313" key="3">
    <source>
        <dbReference type="Proteomes" id="UP000248044"/>
    </source>
</evidence>
<dbReference type="GeneID" id="36833216"/>
<dbReference type="Gene3D" id="3.60.21.10">
    <property type="match status" value="1"/>
</dbReference>